<dbReference type="Gene3D" id="3.40.50.300">
    <property type="entry name" value="P-loop containing nucleotide triphosphate hydrolases"/>
    <property type="match status" value="1"/>
</dbReference>
<dbReference type="InterPro" id="IPR049052">
    <property type="entry name" value="nSTAND1"/>
</dbReference>
<comment type="caution">
    <text evidence="3">The sequence shown here is derived from an EMBL/GenBank/DDBJ whole genome shotgun (WGS) entry which is preliminary data.</text>
</comment>
<keyword evidence="1" id="KW-0175">Coiled coil</keyword>
<evidence type="ECO:0000313" key="4">
    <source>
        <dbReference type="Proteomes" id="UP001215598"/>
    </source>
</evidence>
<dbReference type="Gene3D" id="1.20.930.20">
    <property type="entry name" value="Adaptor protein Cbl, N-terminal domain"/>
    <property type="match status" value="1"/>
</dbReference>
<dbReference type="InterPro" id="IPR011990">
    <property type="entry name" value="TPR-like_helical_dom_sf"/>
</dbReference>
<dbReference type="CDD" id="cd21037">
    <property type="entry name" value="MLKL_NTD"/>
    <property type="match status" value="1"/>
</dbReference>
<sequence>MPTKPSAAQVRLNNLIPCLATAANTVDMLASSFKNPVLVAITNTTQSLLQLIQTVKQNKADCAQLMEQTYELINAIILVYTKSDTGTELSPGVLMEIGKFIETLHKIHAFVEAQQSGSKIKMLFRQGEMNTLLQDCKAGLQQGLDFFQIKASNIMSDIKELEENARKQQDEVLQLIETLSDTSSIQTGVLYAGSYTSSTSISMLPSEPKIFYGRESELIDILGHFSQGTPRIAILGAGGMGKTSLAKAILHHTEITTRYGQYRFFVTTDSVTNAVELAAQIGAHMGLKPATDPIQPLIQHLSTGPPCLLILDNLETGWEPSESRKEVENLLSLVTQVAHVAVMITMRGAERPSNVAWTRPFLPPLKPLSQTAAQQVFLDITDDDYEMEEINSVLNLTDNMPLAINLLAHLVSTESCSSVLFRWEDEKTSLISDGHDRRSNLDLSISVSLSSPRLKSLPQALDLLSLLSILPDGLSDAELRQSNLPLDDILGCKIALIRTTLAYSDEHRRLKVLVPIREYMQKIRPPGDATVHPMLKYFQQSLELYMAHAGNHNSPGVVARVISNYSNIQNVIRNGLHPGHPDLVDSIYCACHLNSYTTASGRGKNTLIDQVSGLLPRPCNPQLEVHFIAEFFNSIKYHDASNADRLHLEALQHFDNFDDADLKCRYYDILARYYLEHKNDMPTATDLCESGLALAISAGNVRRQCDALDRFSWIQWYKGNHHAARQYAFEAQRLARTSGAAAQEAQALRMEAMCLTVLGDYQQALVLCARAQGLVPLCGIVGGDLDHCIRSSEAEIHKFKSEYIQAQTIQKQILEDASLQREPYMHTIALLNMTEINLFITSPDVVRKNLKVARALITTTSALRLMNWCDVIEADLLLSEGVTVAAKSIFIKCFLESLGTESELSLWCLERLGNVNRWAFDHSGTPIWPVLLLTYAVKYRDRLRINQALQFLGDVFLSYNDASTALTLFTVALEEFTYMDVHRSRGECMVRLGDIEKARGNSLKARTLWEPARALFEHSSQLKQIQEVEGRLGGIAGGDFDPDTSYLIAESQTPARILQGLP</sequence>
<dbReference type="InterPro" id="IPR059179">
    <property type="entry name" value="MLKL-like_MCAfunc"/>
</dbReference>
<dbReference type="PANTHER" id="PTHR47691">
    <property type="entry name" value="REGULATOR-RELATED"/>
    <property type="match status" value="1"/>
</dbReference>
<name>A0AAD7IFC7_9AGAR</name>
<gene>
    <name evidence="3" type="ORF">B0H16DRAFT_1564551</name>
</gene>
<protein>
    <recommendedName>
        <fullName evidence="2">Novel STAND NTPase 1 domain-containing protein</fullName>
    </recommendedName>
</protein>
<dbReference type="PANTHER" id="PTHR47691:SF3">
    <property type="entry name" value="HTH-TYPE TRANSCRIPTIONAL REGULATOR RV0890C-RELATED"/>
    <property type="match status" value="1"/>
</dbReference>
<dbReference type="InterPro" id="IPR027417">
    <property type="entry name" value="P-loop_NTPase"/>
</dbReference>
<reference evidence="3" key="1">
    <citation type="submission" date="2023-03" db="EMBL/GenBank/DDBJ databases">
        <title>Massive genome expansion in bonnet fungi (Mycena s.s.) driven by repeated elements and novel gene families across ecological guilds.</title>
        <authorList>
            <consortium name="Lawrence Berkeley National Laboratory"/>
            <person name="Harder C.B."/>
            <person name="Miyauchi S."/>
            <person name="Viragh M."/>
            <person name="Kuo A."/>
            <person name="Thoen E."/>
            <person name="Andreopoulos B."/>
            <person name="Lu D."/>
            <person name="Skrede I."/>
            <person name="Drula E."/>
            <person name="Henrissat B."/>
            <person name="Morin E."/>
            <person name="Kohler A."/>
            <person name="Barry K."/>
            <person name="LaButti K."/>
            <person name="Morin E."/>
            <person name="Salamov A."/>
            <person name="Lipzen A."/>
            <person name="Mereny Z."/>
            <person name="Hegedus B."/>
            <person name="Baldrian P."/>
            <person name="Stursova M."/>
            <person name="Weitz H."/>
            <person name="Taylor A."/>
            <person name="Grigoriev I.V."/>
            <person name="Nagy L.G."/>
            <person name="Martin F."/>
            <person name="Kauserud H."/>
        </authorList>
    </citation>
    <scope>NUCLEOTIDE SEQUENCE</scope>
    <source>
        <strain evidence="3">CBHHK182m</strain>
    </source>
</reference>
<organism evidence="3 4">
    <name type="scientific">Mycena metata</name>
    <dbReference type="NCBI Taxonomy" id="1033252"/>
    <lineage>
        <taxon>Eukaryota</taxon>
        <taxon>Fungi</taxon>
        <taxon>Dikarya</taxon>
        <taxon>Basidiomycota</taxon>
        <taxon>Agaricomycotina</taxon>
        <taxon>Agaricomycetes</taxon>
        <taxon>Agaricomycetidae</taxon>
        <taxon>Agaricales</taxon>
        <taxon>Marasmiineae</taxon>
        <taxon>Mycenaceae</taxon>
        <taxon>Mycena</taxon>
    </lineage>
</organism>
<dbReference type="EMBL" id="JARKIB010000097">
    <property type="protein sequence ID" value="KAJ7741822.1"/>
    <property type="molecule type" value="Genomic_DNA"/>
</dbReference>
<evidence type="ECO:0000256" key="1">
    <source>
        <dbReference type="SAM" id="Coils"/>
    </source>
</evidence>
<dbReference type="Pfam" id="PF20703">
    <property type="entry name" value="nSTAND1"/>
    <property type="match status" value="1"/>
</dbReference>
<feature type="coiled-coil region" evidence="1">
    <location>
        <begin position="144"/>
        <end position="178"/>
    </location>
</feature>
<dbReference type="GO" id="GO:0007166">
    <property type="term" value="P:cell surface receptor signaling pathway"/>
    <property type="evidence" value="ECO:0007669"/>
    <property type="project" value="InterPro"/>
</dbReference>
<proteinExistence type="predicted"/>
<keyword evidence="4" id="KW-1185">Reference proteome</keyword>
<dbReference type="AlphaFoldDB" id="A0AAD7IFC7"/>
<evidence type="ECO:0000259" key="2">
    <source>
        <dbReference type="Pfam" id="PF20703"/>
    </source>
</evidence>
<feature type="domain" description="Novel STAND NTPase 1" evidence="2">
    <location>
        <begin position="207"/>
        <end position="348"/>
    </location>
</feature>
<dbReference type="Gene3D" id="1.25.40.10">
    <property type="entry name" value="Tetratricopeptide repeat domain"/>
    <property type="match status" value="2"/>
</dbReference>
<evidence type="ECO:0000313" key="3">
    <source>
        <dbReference type="EMBL" id="KAJ7741822.1"/>
    </source>
</evidence>
<dbReference type="InterPro" id="IPR036537">
    <property type="entry name" value="Adaptor_Cbl_N_dom_sf"/>
</dbReference>
<dbReference type="SUPFAM" id="SSF52540">
    <property type="entry name" value="P-loop containing nucleoside triphosphate hydrolases"/>
    <property type="match status" value="1"/>
</dbReference>
<accession>A0AAD7IFC7</accession>
<dbReference type="SUPFAM" id="SSF48452">
    <property type="entry name" value="TPR-like"/>
    <property type="match status" value="2"/>
</dbReference>
<dbReference type="Proteomes" id="UP001215598">
    <property type="component" value="Unassembled WGS sequence"/>
</dbReference>